<keyword evidence="3" id="KW-0511">Multifunctional enzyme</keyword>
<dbReference type="GO" id="GO:0010181">
    <property type="term" value="F:FMN binding"/>
    <property type="evidence" value="ECO:0007669"/>
    <property type="project" value="UniProtKB-UniRule"/>
</dbReference>
<evidence type="ECO:0000313" key="7">
    <source>
        <dbReference type="EMBL" id="SMG11393.1"/>
    </source>
</evidence>
<dbReference type="AlphaFoldDB" id="A0A1X7IAW0"/>
<dbReference type="HAMAP" id="MF_02225">
    <property type="entry name" value="CoaBC"/>
    <property type="match status" value="1"/>
</dbReference>
<dbReference type="PANTHER" id="PTHR14359">
    <property type="entry name" value="HOMO-OLIGOMERIC FLAVIN CONTAINING CYS DECARBOXYLASE FAMILY"/>
    <property type="match status" value="1"/>
</dbReference>
<dbReference type="InterPro" id="IPR035929">
    <property type="entry name" value="CoaB-like_sf"/>
</dbReference>
<dbReference type="GO" id="GO:0004633">
    <property type="term" value="F:phosphopantothenoylcysteine decarboxylase activity"/>
    <property type="evidence" value="ECO:0007669"/>
    <property type="project" value="UniProtKB-UniRule"/>
</dbReference>
<dbReference type="RefSeq" id="WP_085543537.1">
    <property type="nucleotide sequence ID" value="NZ_FXBB01000001.1"/>
</dbReference>
<comment type="similarity">
    <text evidence="3 4">In the C-terminal section; belongs to the PPC synthetase family.</text>
</comment>
<name>A0A1X7IAW0_9BACT</name>
<sequence length="404" mass="43303">MSLGSKKINVLLCVTGGIAAYKAPHIVRGFVQLGWNVKVILTDSAEAFVSPMVLATLSSNRVWMDRDFLSIDGGSQIPHISLAEWADVVIIAPCTADTASRLAVGAGGKLLDSTVLATKAPVLVFPAMNVNMLYHPATRDNLKKLQELGYEVIDPDSGDLACGYEGQGRLPDREVIVEEAKRAVSMRDMEGLSVVVTAGPTREFMDPVRFISNPSSGKMGYSLAKTAWYRGADVELITGPVSMSSPHGVRVTKVVSALDMMDAAVESMAGCDIMVKAAAVGDYRFTSVSEKKIKRKGTDSVEITMINNPDIAAKLGSIKKPDQTLVGFAAETDNLLSNATEKLNSKGLDLIAANDLTEEGSGFDSETNNVTLLDREGSLKKISGTKEDVADMIWDRVLEIRGKS</sequence>
<keyword evidence="3 4" id="KW-0288">FMN</keyword>
<evidence type="ECO:0000313" key="8">
    <source>
        <dbReference type="Proteomes" id="UP000193355"/>
    </source>
</evidence>
<dbReference type="UniPathway" id="UPA00241">
    <property type="reaction ID" value="UER00353"/>
</dbReference>
<organism evidence="7 8">
    <name type="scientific">Dethiosulfovibrio salsuginis</name>
    <dbReference type="NCBI Taxonomy" id="561720"/>
    <lineage>
        <taxon>Bacteria</taxon>
        <taxon>Thermotogati</taxon>
        <taxon>Synergistota</taxon>
        <taxon>Synergistia</taxon>
        <taxon>Synergistales</taxon>
        <taxon>Dethiosulfovibrionaceae</taxon>
        <taxon>Dethiosulfovibrio</taxon>
    </lineage>
</organism>
<comment type="pathway">
    <text evidence="3 4">Cofactor biosynthesis; coenzyme A biosynthesis; CoA from (R)-pantothenate: step 3/5.</text>
</comment>
<feature type="region of interest" description="Phosphopantothenoylcysteine decarboxylase" evidence="3">
    <location>
        <begin position="1"/>
        <end position="193"/>
    </location>
</feature>
<dbReference type="GO" id="GO:0004632">
    <property type="term" value="F:phosphopantothenate--cysteine ligase activity"/>
    <property type="evidence" value="ECO:0007669"/>
    <property type="project" value="UniProtKB-UniRule"/>
</dbReference>
<feature type="binding site" evidence="3">
    <location>
        <position position="346"/>
    </location>
    <ligand>
        <name>CTP</name>
        <dbReference type="ChEBI" id="CHEBI:37563"/>
    </ligand>
</feature>
<comment type="catalytic activity">
    <reaction evidence="3 4">
        <text>(R)-4'-phosphopantothenate + L-cysteine + CTP = N-[(R)-4-phosphopantothenoyl]-L-cysteine + CMP + diphosphate + H(+)</text>
        <dbReference type="Rhea" id="RHEA:19397"/>
        <dbReference type="ChEBI" id="CHEBI:10986"/>
        <dbReference type="ChEBI" id="CHEBI:15378"/>
        <dbReference type="ChEBI" id="CHEBI:33019"/>
        <dbReference type="ChEBI" id="CHEBI:35235"/>
        <dbReference type="ChEBI" id="CHEBI:37563"/>
        <dbReference type="ChEBI" id="CHEBI:59458"/>
        <dbReference type="ChEBI" id="CHEBI:60377"/>
        <dbReference type="EC" id="6.3.2.5"/>
    </reaction>
</comment>
<evidence type="ECO:0000256" key="2">
    <source>
        <dbReference type="ARBA" id="ARBA00023239"/>
    </source>
</evidence>
<gene>
    <name evidence="3" type="primary">coaBC</name>
    <name evidence="7" type="ORF">SAMN06275492_101260</name>
</gene>
<comment type="cofactor">
    <cofactor evidence="3">
        <name>Mg(2+)</name>
        <dbReference type="ChEBI" id="CHEBI:18420"/>
    </cofactor>
</comment>
<dbReference type="NCBIfam" id="TIGR00521">
    <property type="entry name" value="coaBC_dfp"/>
    <property type="match status" value="1"/>
</dbReference>
<keyword evidence="2 3" id="KW-0456">Lyase</keyword>
<keyword evidence="3 4" id="KW-0436">Ligase</keyword>
<keyword evidence="3 4" id="KW-0285">Flavoprotein</keyword>
<dbReference type="EC" id="6.3.2.5" evidence="3"/>
<dbReference type="Pfam" id="PF02441">
    <property type="entry name" value="Flavoprotein"/>
    <property type="match status" value="1"/>
</dbReference>
<feature type="binding site" evidence="3">
    <location>
        <position position="282"/>
    </location>
    <ligand>
        <name>CTP</name>
        <dbReference type="ChEBI" id="CHEBI:37563"/>
    </ligand>
</feature>
<evidence type="ECO:0000259" key="5">
    <source>
        <dbReference type="Pfam" id="PF02441"/>
    </source>
</evidence>
<keyword evidence="3" id="KW-0460">Magnesium</keyword>
<dbReference type="STRING" id="561720.SAMN06275492_101260"/>
<comment type="similarity">
    <text evidence="3 4">In the N-terminal section; belongs to the HFCD (homo-oligomeric flavin containing Cys decarboxylase) superfamily.</text>
</comment>
<dbReference type="GO" id="GO:0046872">
    <property type="term" value="F:metal ion binding"/>
    <property type="evidence" value="ECO:0007669"/>
    <property type="project" value="UniProtKB-KW"/>
</dbReference>
<dbReference type="InterPro" id="IPR036551">
    <property type="entry name" value="Flavin_trans-like"/>
</dbReference>
<dbReference type="GO" id="GO:0071513">
    <property type="term" value="C:phosphopantothenoylcysteine decarboxylase complex"/>
    <property type="evidence" value="ECO:0007669"/>
    <property type="project" value="TreeGrafter"/>
</dbReference>
<dbReference type="InterPro" id="IPR007085">
    <property type="entry name" value="DNA/pantothenate-metab_flavo_C"/>
</dbReference>
<evidence type="ECO:0000256" key="4">
    <source>
        <dbReference type="RuleBase" id="RU364078"/>
    </source>
</evidence>
<feature type="domain" description="Flavoprotein" evidence="5">
    <location>
        <begin position="9"/>
        <end position="180"/>
    </location>
</feature>
<reference evidence="8" key="1">
    <citation type="submission" date="2017-04" db="EMBL/GenBank/DDBJ databases">
        <authorList>
            <person name="Varghese N."/>
            <person name="Submissions S."/>
        </authorList>
    </citation>
    <scope>NUCLEOTIDE SEQUENCE [LARGE SCALE GENOMIC DNA]</scope>
    <source>
        <strain evidence="8">USBA 82</strain>
    </source>
</reference>
<dbReference type="Pfam" id="PF04127">
    <property type="entry name" value="DFP"/>
    <property type="match status" value="1"/>
</dbReference>
<comment type="catalytic activity">
    <reaction evidence="3 4">
        <text>N-[(R)-4-phosphopantothenoyl]-L-cysteine + H(+) = (R)-4'-phosphopantetheine + CO2</text>
        <dbReference type="Rhea" id="RHEA:16793"/>
        <dbReference type="ChEBI" id="CHEBI:15378"/>
        <dbReference type="ChEBI" id="CHEBI:16526"/>
        <dbReference type="ChEBI" id="CHEBI:59458"/>
        <dbReference type="ChEBI" id="CHEBI:61723"/>
        <dbReference type="EC" id="4.1.1.36"/>
    </reaction>
</comment>
<dbReference type="SUPFAM" id="SSF102645">
    <property type="entry name" value="CoaB-like"/>
    <property type="match status" value="1"/>
</dbReference>
<dbReference type="InterPro" id="IPR003382">
    <property type="entry name" value="Flavoprotein"/>
</dbReference>
<feature type="domain" description="DNA/pantothenate metabolism flavoprotein C-terminal" evidence="6">
    <location>
        <begin position="189"/>
        <end position="399"/>
    </location>
</feature>
<comment type="caution">
    <text evidence="3">Lacks conserved residue(s) required for the propagation of feature annotation.</text>
</comment>
<dbReference type="GO" id="GO:0015937">
    <property type="term" value="P:coenzyme A biosynthetic process"/>
    <property type="evidence" value="ECO:0007669"/>
    <property type="project" value="UniProtKB-UniRule"/>
</dbReference>
<feature type="active site" description="Proton donor" evidence="3">
    <location>
        <position position="162"/>
    </location>
</feature>
<dbReference type="PANTHER" id="PTHR14359:SF6">
    <property type="entry name" value="PHOSPHOPANTOTHENOYLCYSTEINE DECARBOXYLASE"/>
    <property type="match status" value="1"/>
</dbReference>
<dbReference type="InterPro" id="IPR005252">
    <property type="entry name" value="CoaBC"/>
</dbReference>
<keyword evidence="3" id="KW-0479">Metal-binding</keyword>
<comment type="function">
    <text evidence="4">Catalyzes two steps in the biosynthesis of coenzyme A. In the first step cysteine is conjugated to 4'-phosphopantothenate to form 4-phosphopantothenoylcysteine, in the latter compound is decarboxylated to form 4'-phosphopantotheine.</text>
</comment>
<keyword evidence="8" id="KW-1185">Reference proteome</keyword>
<comment type="function">
    <text evidence="3">Catalyzes two sequential steps in the biosynthesis of coenzyme A. In the first step cysteine is conjugated to 4'-phosphopantothenate to form 4-phosphopantothenoylcysteine. In the second step the latter compound is decarboxylated to form 4'-phosphopantotheine.</text>
</comment>
<evidence type="ECO:0000256" key="3">
    <source>
        <dbReference type="HAMAP-Rule" id="MF_02225"/>
    </source>
</evidence>
<evidence type="ECO:0000259" key="6">
    <source>
        <dbReference type="Pfam" id="PF04127"/>
    </source>
</evidence>
<comment type="cofactor">
    <cofactor evidence="3">
        <name>FMN</name>
        <dbReference type="ChEBI" id="CHEBI:58210"/>
    </cofactor>
    <text evidence="3">Binds 1 FMN per subunit.</text>
</comment>
<dbReference type="Proteomes" id="UP000193355">
    <property type="component" value="Unassembled WGS sequence"/>
</dbReference>
<feature type="binding site" evidence="3">
    <location>
        <position position="342"/>
    </location>
    <ligand>
        <name>CTP</name>
        <dbReference type="ChEBI" id="CHEBI:37563"/>
    </ligand>
</feature>
<feature type="binding site" evidence="3">
    <location>
        <position position="292"/>
    </location>
    <ligand>
        <name>CTP</name>
        <dbReference type="ChEBI" id="CHEBI:37563"/>
    </ligand>
</feature>
<dbReference type="EMBL" id="FXBB01000001">
    <property type="protein sequence ID" value="SMG11393.1"/>
    <property type="molecule type" value="Genomic_DNA"/>
</dbReference>
<dbReference type="GO" id="GO:0015941">
    <property type="term" value="P:pantothenate catabolic process"/>
    <property type="evidence" value="ECO:0007669"/>
    <property type="project" value="InterPro"/>
</dbReference>
<evidence type="ECO:0000256" key="1">
    <source>
        <dbReference type="ARBA" id="ARBA00022793"/>
    </source>
</evidence>
<protein>
    <recommendedName>
        <fullName evidence="3">Coenzyme A biosynthesis bifunctional protein CoaBC</fullName>
    </recommendedName>
    <alternativeName>
        <fullName evidence="3">DNA/pantothenate metabolism flavoprotein</fullName>
    </alternativeName>
    <alternativeName>
        <fullName evidence="3">Phosphopantothenoylcysteine synthetase/decarboxylase</fullName>
        <shortName evidence="3">PPCS-PPCDC</shortName>
    </alternativeName>
    <domain>
        <recommendedName>
            <fullName evidence="3">Phosphopantothenoylcysteine decarboxylase</fullName>
            <shortName evidence="3">PPC decarboxylase</shortName>
            <shortName evidence="3">PPC-DC</shortName>
            <ecNumber evidence="3">4.1.1.36</ecNumber>
        </recommendedName>
        <alternativeName>
            <fullName evidence="3">CoaC</fullName>
        </alternativeName>
    </domain>
    <domain>
        <recommendedName>
            <fullName evidence="3">Phosphopantothenate--cysteine ligase</fullName>
            <ecNumber evidence="3">6.3.2.5</ecNumber>
        </recommendedName>
        <alternativeName>
            <fullName evidence="3">CoaB</fullName>
        </alternativeName>
        <alternativeName>
            <fullName evidence="3">Phosphopantothenoylcysteine synthetase</fullName>
            <shortName evidence="3">PPC synthetase</shortName>
            <shortName evidence="3">PPC-S</shortName>
        </alternativeName>
    </domain>
</protein>
<dbReference type="OrthoDB" id="9802554at2"/>
<accession>A0A1X7IAW0</accession>
<proteinExistence type="inferred from homology"/>
<dbReference type="Gene3D" id="3.40.50.10300">
    <property type="entry name" value="CoaB-like"/>
    <property type="match status" value="1"/>
</dbReference>
<dbReference type="SUPFAM" id="SSF52507">
    <property type="entry name" value="Homo-oligomeric flavin-containing Cys decarboxylases, HFCD"/>
    <property type="match status" value="1"/>
</dbReference>
<feature type="binding site" evidence="3">
    <location>
        <position position="328"/>
    </location>
    <ligand>
        <name>CTP</name>
        <dbReference type="ChEBI" id="CHEBI:37563"/>
    </ligand>
</feature>
<dbReference type="EC" id="4.1.1.36" evidence="3"/>
<feature type="region of interest" description="Phosphopantothenate--cysteine ligase" evidence="3">
    <location>
        <begin position="194"/>
        <end position="404"/>
    </location>
</feature>
<dbReference type="Gene3D" id="3.40.50.1950">
    <property type="entry name" value="Flavin prenyltransferase-like"/>
    <property type="match status" value="1"/>
</dbReference>
<comment type="pathway">
    <text evidence="3 4">Cofactor biosynthesis; coenzyme A biosynthesis; CoA from (R)-pantothenate: step 2/5.</text>
</comment>
<keyword evidence="1 3" id="KW-0210">Decarboxylase</keyword>